<reference evidence="6 7" key="1">
    <citation type="submission" date="2019-04" db="EMBL/GenBank/DDBJ databases">
        <title>Microbes associate with the intestines of laboratory mice.</title>
        <authorList>
            <person name="Navarre W."/>
            <person name="Wong E."/>
            <person name="Huang K."/>
            <person name="Tropini C."/>
            <person name="Ng K."/>
            <person name="Yu B."/>
        </authorList>
    </citation>
    <scope>NUCLEOTIDE SEQUENCE [LARGE SCALE GENOMIC DNA]</scope>
    <source>
        <strain evidence="6 7">NM62_B4-13</strain>
    </source>
</reference>
<dbReference type="AlphaFoldDB" id="A0A4S2CYR7"/>
<protein>
    <submittedName>
        <fullName evidence="6">Type II and III secretion system protein family protein</fullName>
    </submittedName>
</protein>
<feature type="chain" id="PRO_5020770317" evidence="3">
    <location>
        <begin position="34"/>
        <end position="451"/>
    </location>
</feature>
<dbReference type="InterPro" id="IPR032789">
    <property type="entry name" value="T2SS-T3SS_pil_N"/>
</dbReference>
<dbReference type="Pfam" id="PF13629">
    <property type="entry name" value="T2SS-T3SS_pil_N"/>
    <property type="match status" value="1"/>
</dbReference>
<evidence type="ECO:0000256" key="2">
    <source>
        <dbReference type="SAM" id="MobiDB-lite"/>
    </source>
</evidence>
<dbReference type="Proteomes" id="UP000306631">
    <property type="component" value="Unassembled WGS sequence"/>
</dbReference>
<name>A0A4S2CYR7_STEMA</name>
<evidence type="ECO:0000313" key="7">
    <source>
        <dbReference type="Proteomes" id="UP000306631"/>
    </source>
</evidence>
<evidence type="ECO:0000259" key="4">
    <source>
        <dbReference type="Pfam" id="PF00263"/>
    </source>
</evidence>
<dbReference type="EMBL" id="SRYW01000007">
    <property type="protein sequence ID" value="TGY34228.1"/>
    <property type="molecule type" value="Genomic_DNA"/>
</dbReference>
<dbReference type="RefSeq" id="WP_136004901.1">
    <property type="nucleotide sequence ID" value="NZ_SRYW01000007.1"/>
</dbReference>
<feature type="compositionally biased region" description="Low complexity" evidence="2">
    <location>
        <begin position="201"/>
        <end position="212"/>
    </location>
</feature>
<dbReference type="InterPro" id="IPR001775">
    <property type="entry name" value="GspD/PilQ"/>
</dbReference>
<dbReference type="PANTHER" id="PTHR30332:SF17">
    <property type="entry name" value="TYPE IV PILIATION SYSTEM PROTEIN DR_0774-RELATED"/>
    <property type="match status" value="1"/>
</dbReference>
<feature type="domain" description="Type II/III secretion system secretin-like" evidence="4">
    <location>
        <begin position="249"/>
        <end position="409"/>
    </location>
</feature>
<evidence type="ECO:0000256" key="1">
    <source>
        <dbReference type="RuleBase" id="RU004003"/>
    </source>
</evidence>
<comment type="similarity">
    <text evidence="1">Belongs to the bacterial secretin family.</text>
</comment>
<organism evidence="6 7">
    <name type="scientific">Stenotrophomonas maltophilia</name>
    <name type="common">Pseudomonas maltophilia</name>
    <name type="synonym">Xanthomonas maltophilia</name>
    <dbReference type="NCBI Taxonomy" id="40324"/>
    <lineage>
        <taxon>Bacteria</taxon>
        <taxon>Pseudomonadati</taxon>
        <taxon>Pseudomonadota</taxon>
        <taxon>Gammaproteobacteria</taxon>
        <taxon>Lysobacterales</taxon>
        <taxon>Lysobacteraceae</taxon>
        <taxon>Stenotrophomonas</taxon>
        <taxon>Stenotrophomonas maltophilia group</taxon>
    </lineage>
</organism>
<dbReference type="OrthoDB" id="9775455at2"/>
<proteinExistence type="inferred from homology"/>
<accession>A0A4S2CYR7</accession>
<keyword evidence="3" id="KW-0732">Signal</keyword>
<evidence type="ECO:0000313" key="6">
    <source>
        <dbReference type="EMBL" id="TGY34228.1"/>
    </source>
</evidence>
<dbReference type="GO" id="GO:0009306">
    <property type="term" value="P:protein secretion"/>
    <property type="evidence" value="ECO:0007669"/>
    <property type="project" value="InterPro"/>
</dbReference>
<sequence length="451" mass="47481">MTQRPTPACRLFHARIPGGWLLLALMLAPSAHANADLVLQTREQRPWTLPTDLERVAIADPGVADIVMLRGPRQALLVGKAPGTTTLLLWRRDNSEPQRMQIDVRSAVQGALGDGAGTRLTVQDDQGLLQGVSPSMLDHAQSRKAAAMAIGKEGQLADVATIASGGVVQVEVKVVEFNRTTLRQVGVSFYNSNGGFTYGLTRPGGIPPTTDDGGSGNGGETTVTLNPLSSAFNLVASSLTHGWLANLDLLQSNGMARVLAEPTLVALSGQSASFLAGGELPILEPQGLGTTTVTFKPFGIGLTVTPTVLSADRIALKVAPEASDLNYSTGIAYNGVLIPSITTRRADTTVELGDGESFVIGGLVSNAVSSNVDKVPLLGDLPIIGSFFRNLNYKREEKELVIIVTPRLVQPLAKGTELPLPGQREAAPNQPVWGAWLLGPASSDQLPGFSR</sequence>
<dbReference type="InterPro" id="IPR050810">
    <property type="entry name" value="Bact_Secretion_Sys_Channel"/>
</dbReference>
<evidence type="ECO:0000256" key="3">
    <source>
        <dbReference type="SAM" id="SignalP"/>
    </source>
</evidence>
<comment type="caution">
    <text evidence="6">The sequence shown here is derived from an EMBL/GenBank/DDBJ whole genome shotgun (WGS) entry which is preliminary data.</text>
</comment>
<dbReference type="PRINTS" id="PR00811">
    <property type="entry name" value="BCTERIALGSPD"/>
</dbReference>
<dbReference type="InterPro" id="IPR004846">
    <property type="entry name" value="T2SS/T3SS_dom"/>
</dbReference>
<dbReference type="PANTHER" id="PTHR30332">
    <property type="entry name" value="PROBABLE GENERAL SECRETION PATHWAY PROTEIN D"/>
    <property type="match status" value="1"/>
</dbReference>
<feature type="region of interest" description="Disordered" evidence="2">
    <location>
        <begin position="200"/>
        <end position="220"/>
    </location>
</feature>
<dbReference type="GO" id="GO:0015627">
    <property type="term" value="C:type II protein secretion system complex"/>
    <property type="evidence" value="ECO:0007669"/>
    <property type="project" value="TreeGrafter"/>
</dbReference>
<feature type="signal peptide" evidence="3">
    <location>
        <begin position="1"/>
        <end position="33"/>
    </location>
</feature>
<feature type="domain" description="Pilus formation protein N-terminal" evidence="5">
    <location>
        <begin position="35"/>
        <end position="104"/>
    </location>
</feature>
<gene>
    <name evidence="6" type="ORF">E5352_10180</name>
</gene>
<evidence type="ECO:0000259" key="5">
    <source>
        <dbReference type="Pfam" id="PF13629"/>
    </source>
</evidence>
<dbReference type="Pfam" id="PF00263">
    <property type="entry name" value="Secretin"/>
    <property type="match status" value="1"/>
</dbReference>